<dbReference type="AlphaFoldDB" id="A0A543HZG6"/>
<protein>
    <submittedName>
        <fullName evidence="1">Uncharacterized protein</fullName>
    </submittedName>
</protein>
<dbReference type="Proteomes" id="UP000316747">
    <property type="component" value="Unassembled WGS sequence"/>
</dbReference>
<gene>
    <name evidence="1" type="ORF">FBY41_0077</name>
</gene>
<dbReference type="EMBL" id="VFPM01000001">
    <property type="protein sequence ID" value="TQM63731.1"/>
    <property type="molecule type" value="Genomic_DNA"/>
</dbReference>
<comment type="caution">
    <text evidence="1">The sequence shown here is derived from an EMBL/GenBank/DDBJ whole genome shotgun (WGS) entry which is preliminary data.</text>
</comment>
<organism evidence="1 2">
    <name type="scientific">Humibacillus xanthopallidus</name>
    <dbReference type="NCBI Taxonomy" id="412689"/>
    <lineage>
        <taxon>Bacteria</taxon>
        <taxon>Bacillati</taxon>
        <taxon>Actinomycetota</taxon>
        <taxon>Actinomycetes</taxon>
        <taxon>Micrococcales</taxon>
        <taxon>Intrasporangiaceae</taxon>
        <taxon>Humibacillus</taxon>
    </lineage>
</organism>
<keyword evidence="2" id="KW-1185">Reference proteome</keyword>
<sequence>MSCQPTNSAAVRLAAAHDDYVREVSETYDEVLVEVSGRIEATTSIGKADIGALLFWKRLRADTKWVRELMLLPDAHVRSVTQAAVASVRDPALATPAAASAGRSALSPLPGFVVGDALASALLVAAAPARMAVYDRRAHVGLGRLGMTLSSSPGRYGRYMTLVEQLRVKVQNVCGRQLSARDVDLALYWLGGR</sequence>
<proteinExistence type="predicted"/>
<name>A0A543HZG6_9MICO</name>
<evidence type="ECO:0000313" key="2">
    <source>
        <dbReference type="Proteomes" id="UP000316747"/>
    </source>
</evidence>
<reference evidence="1 2" key="1">
    <citation type="submission" date="2019-06" db="EMBL/GenBank/DDBJ databases">
        <title>Genome sequencing of plant associated microbes to promote plant fitness in Sorghum bicolor and Oryza sativa.</title>
        <authorList>
            <person name="Coleman-Derr D."/>
        </authorList>
    </citation>
    <scope>NUCLEOTIDE SEQUENCE [LARGE SCALE GENOMIC DNA]</scope>
    <source>
        <strain evidence="1 2">KV-663</strain>
    </source>
</reference>
<accession>A0A543HZG6</accession>
<evidence type="ECO:0000313" key="1">
    <source>
        <dbReference type="EMBL" id="TQM63731.1"/>
    </source>
</evidence>